<dbReference type="CDD" id="cd16961">
    <property type="entry name" value="RMtype1_S_TRD-CR_like"/>
    <property type="match status" value="1"/>
</dbReference>
<dbReference type="InterPro" id="IPR052021">
    <property type="entry name" value="Type-I_RS_S_subunit"/>
</dbReference>
<organism evidence="5 6">
    <name type="scientific">Gluconobacter aidae</name>
    <dbReference type="NCBI Taxonomy" id="2662454"/>
    <lineage>
        <taxon>Bacteria</taxon>
        <taxon>Pseudomonadati</taxon>
        <taxon>Pseudomonadota</taxon>
        <taxon>Alphaproteobacteria</taxon>
        <taxon>Acetobacterales</taxon>
        <taxon>Acetobacteraceae</taxon>
        <taxon>Gluconobacter</taxon>
    </lineage>
</organism>
<evidence type="ECO:0000259" key="4">
    <source>
        <dbReference type="Pfam" id="PF01420"/>
    </source>
</evidence>
<name>A0A7X1SSZ4_9PROT</name>
<protein>
    <submittedName>
        <fullName evidence="5">Restriction endonuclease subunit S</fullName>
    </submittedName>
</protein>
<dbReference type="RefSeq" id="WP_153431736.1">
    <property type="nucleotide sequence ID" value="NZ_WIPH01000051.1"/>
</dbReference>
<evidence type="ECO:0000313" key="6">
    <source>
        <dbReference type="Proteomes" id="UP000432209"/>
    </source>
</evidence>
<keyword evidence="5" id="KW-0378">Hydrolase</keyword>
<comment type="caution">
    <text evidence="5">The sequence shown here is derived from an EMBL/GenBank/DDBJ whole genome shotgun (WGS) entry which is preliminary data.</text>
</comment>
<keyword evidence="5" id="KW-0540">Nuclease</keyword>
<reference evidence="5 6" key="1">
    <citation type="submission" date="2019-10" db="EMBL/GenBank/DDBJ databases">
        <title>Gluconobacter aidae sp. nov., a novel species of acetic acid bacteria isolated in Thailand.</title>
        <authorList>
            <person name="Yukphan P."/>
            <person name="Charoenyingcharoen P."/>
            <person name="Malimas S."/>
            <person name="Muramatsu Y."/>
            <person name="Nakagawa Y."/>
            <person name="Tanasupawat S."/>
            <person name="Yamada Y."/>
        </authorList>
    </citation>
    <scope>NUCLEOTIDE SEQUENCE [LARGE SCALE GENOMIC DNA]</scope>
    <source>
        <strain evidence="5 6">AC10</strain>
    </source>
</reference>
<dbReference type="EMBL" id="WIPH01000051">
    <property type="protein sequence ID" value="MQS00060.1"/>
    <property type="molecule type" value="Genomic_DNA"/>
</dbReference>
<keyword evidence="6" id="KW-1185">Reference proteome</keyword>
<evidence type="ECO:0000256" key="2">
    <source>
        <dbReference type="ARBA" id="ARBA00022747"/>
    </source>
</evidence>
<dbReference type="GO" id="GO:0009307">
    <property type="term" value="P:DNA restriction-modification system"/>
    <property type="evidence" value="ECO:0007669"/>
    <property type="project" value="UniProtKB-KW"/>
</dbReference>
<dbReference type="PANTHER" id="PTHR30408">
    <property type="entry name" value="TYPE-1 RESTRICTION ENZYME ECOKI SPECIFICITY PROTEIN"/>
    <property type="match status" value="1"/>
</dbReference>
<gene>
    <name evidence="5" type="ORF">GFJ39_12885</name>
</gene>
<proteinExistence type="inferred from homology"/>
<accession>A0A7X1SSZ4</accession>
<evidence type="ECO:0000256" key="1">
    <source>
        <dbReference type="ARBA" id="ARBA00010923"/>
    </source>
</evidence>
<evidence type="ECO:0000256" key="3">
    <source>
        <dbReference type="ARBA" id="ARBA00023125"/>
    </source>
</evidence>
<keyword evidence="2" id="KW-0680">Restriction system</keyword>
<feature type="domain" description="Type I restriction modification DNA specificity" evidence="4">
    <location>
        <begin position="29"/>
        <end position="187"/>
    </location>
</feature>
<dbReference type="Gene3D" id="3.90.220.20">
    <property type="entry name" value="DNA methylase specificity domains"/>
    <property type="match status" value="2"/>
</dbReference>
<dbReference type="Pfam" id="PF01420">
    <property type="entry name" value="Methylase_S"/>
    <property type="match status" value="1"/>
</dbReference>
<dbReference type="GO" id="GO:0004519">
    <property type="term" value="F:endonuclease activity"/>
    <property type="evidence" value="ECO:0007669"/>
    <property type="project" value="UniProtKB-KW"/>
</dbReference>
<keyword evidence="5" id="KW-0255">Endonuclease</keyword>
<evidence type="ECO:0000313" key="5">
    <source>
        <dbReference type="EMBL" id="MQS00060.1"/>
    </source>
</evidence>
<dbReference type="InterPro" id="IPR044946">
    <property type="entry name" value="Restrct_endonuc_typeI_TRD_sf"/>
</dbReference>
<dbReference type="InterPro" id="IPR000055">
    <property type="entry name" value="Restrct_endonuc_typeI_TRD"/>
</dbReference>
<dbReference type="PANTHER" id="PTHR30408:SF13">
    <property type="entry name" value="TYPE I RESTRICTION ENZYME HINDI SPECIFICITY SUBUNIT"/>
    <property type="match status" value="1"/>
</dbReference>
<comment type="similarity">
    <text evidence="1">Belongs to the type-I restriction system S methylase family.</text>
</comment>
<dbReference type="SUPFAM" id="SSF116734">
    <property type="entry name" value="DNA methylase specificity domain"/>
    <property type="match status" value="2"/>
</dbReference>
<dbReference type="AlphaFoldDB" id="A0A7X1SSZ4"/>
<dbReference type="GO" id="GO:0003677">
    <property type="term" value="F:DNA binding"/>
    <property type="evidence" value="ECO:0007669"/>
    <property type="project" value="UniProtKB-KW"/>
</dbReference>
<sequence length="431" mass="48285">MIFFKKVTTQELIADKFLEIGDGYRAKNSEMAATGIPFIRAGDVDGAVRISGADYLSDASARTAGRKRSLPGDVVITTKGTIGRLAFVHPNSPEFIYSPQICFWRSLDQSVIDSRWLFFAMQSPFMREQMEWSAAQTDMAPYISLLDQRTAFSLLLPPIKAQRSITSILGALDDKIDLNRRTNETLEAMARALFRDWFVDFGPTRAKMAGQAPYLAPEIWKLFPDKLDDEGKPEGWERESLDETATFLNGLALQKYPANGSAYLPAIKIAQLRSENTEAADPVSPDLPPDYIVEQNDLLFSWSGSLLCKFWNGPRGALNQHLFKVTSKRFSSWFIYECIQYYMPEFQAIAAAKATTMGHIQRRHLTESLVTVPHSNTMQAANAVIGNLHTQIQSNNGESQTLAQIRDLLLPKLMSGEIRIRDAEKMVADAL</sequence>
<dbReference type="Proteomes" id="UP000432209">
    <property type="component" value="Unassembled WGS sequence"/>
</dbReference>
<keyword evidence="3" id="KW-0238">DNA-binding</keyword>